<evidence type="ECO:0000313" key="5">
    <source>
        <dbReference type="Proteomes" id="UP000193920"/>
    </source>
</evidence>
<feature type="domain" description="Methyltransferase" evidence="3">
    <location>
        <begin position="35"/>
        <end position="123"/>
    </location>
</feature>
<gene>
    <name evidence="4" type="ORF">LY90DRAFT_696740</name>
</gene>
<dbReference type="InterPro" id="IPR029063">
    <property type="entry name" value="SAM-dependent_MTases_sf"/>
</dbReference>
<reference evidence="4 5" key="1">
    <citation type="submission" date="2016-08" db="EMBL/GenBank/DDBJ databases">
        <title>A Parts List for Fungal Cellulosomes Revealed by Comparative Genomics.</title>
        <authorList>
            <consortium name="DOE Joint Genome Institute"/>
            <person name="Haitjema C.H."/>
            <person name="Gilmore S.P."/>
            <person name="Henske J.K."/>
            <person name="Solomon K.V."/>
            <person name="De Groot R."/>
            <person name="Kuo A."/>
            <person name="Mondo S.J."/>
            <person name="Salamov A.A."/>
            <person name="Labutti K."/>
            <person name="Zhao Z."/>
            <person name="Chiniquy J."/>
            <person name="Barry K."/>
            <person name="Brewer H.M."/>
            <person name="Purvine S.O."/>
            <person name="Wright A.T."/>
            <person name="Boxma B."/>
            <person name="Van Alen T."/>
            <person name="Hackstein J.H."/>
            <person name="Baker S.E."/>
            <person name="Grigoriev I.V."/>
            <person name="O'Malley M.A."/>
        </authorList>
    </citation>
    <scope>NUCLEOTIDE SEQUENCE [LARGE SCALE GENOMIC DNA]</scope>
    <source>
        <strain evidence="4 5">G1</strain>
    </source>
</reference>
<keyword evidence="5" id="KW-1185">Reference proteome</keyword>
<dbReference type="Gene3D" id="1.10.150.290">
    <property type="entry name" value="S-adenosyl-L-methionine-dependent methyltransferases"/>
    <property type="match status" value="1"/>
</dbReference>
<evidence type="ECO:0000259" key="3">
    <source>
        <dbReference type="Pfam" id="PF13649"/>
    </source>
</evidence>
<evidence type="ECO:0000256" key="1">
    <source>
        <dbReference type="ARBA" id="ARBA00022603"/>
    </source>
</evidence>
<dbReference type="Proteomes" id="UP000193920">
    <property type="component" value="Unassembled WGS sequence"/>
</dbReference>
<proteinExistence type="predicted"/>
<protein>
    <submittedName>
        <fullName evidence="4">Trans-aconitate 2-methyltransferase</fullName>
    </submittedName>
</protein>
<dbReference type="CDD" id="cd02440">
    <property type="entry name" value="AdoMet_MTases"/>
    <property type="match status" value="1"/>
</dbReference>
<dbReference type="OrthoDB" id="66144at2759"/>
<dbReference type="PANTHER" id="PTHR43861:SF1">
    <property type="entry name" value="TRANS-ACONITATE 2-METHYLTRANSFERASE"/>
    <property type="match status" value="1"/>
</dbReference>
<dbReference type="GO" id="GO:0032259">
    <property type="term" value="P:methylation"/>
    <property type="evidence" value="ECO:0007669"/>
    <property type="project" value="UniProtKB-KW"/>
</dbReference>
<comment type="caution">
    <text evidence="4">The sequence shown here is derived from an EMBL/GenBank/DDBJ whole genome shotgun (WGS) entry which is preliminary data.</text>
</comment>
<evidence type="ECO:0000313" key="4">
    <source>
        <dbReference type="EMBL" id="ORY87370.1"/>
    </source>
</evidence>
<dbReference type="InterPro" id="IPR023149">
    <property type="entry name" value="Trans_acon_MeTrfase_C"/>
</dbReference>
<dbReference type="InterPro" id="IPR041698">
    <property type="entry name" value="Methyltransf_25"/>
</dbReference>
<accession>A0A1Y2FTM5</accession>
<keyword evidence="2 4" id="KW-0808">Transferase</keyword>
<dbReference type="STRING" id="1754190.A0A1Y2FTM5"/>
<keyword evidence="1 4" id="KW-0489">Methyltransferase</keyword>
<organism evidence="4 5">
    <name type="scientific">Neocallimastix californiae</name>
    <dbReference type="NCBI Taxonomy" id="1754190"/>
    <lineage>
        <taxon>Eukaryota</taxon>
        <taxon>Fungi</taxon>
        <taxon>Fungi incertae sedis</taxon>
        <taxon>Chytridiomycota</taxon>
        <taxon>Chytridiomycota incertae sedis</taxon>
        <taxon>Neocallimastigomycetes</taxon>
        <taxon>Neocallimastigales</taxon>
        <taxon>Neocallimastigaceae</taxon>
        <taxon>Neocallimastix</taxon>
    </lineage>
</organism>
<evidence type="ECO:0000256" key="2">
    <source>
        <dbReference type="ARBA" id="ARBA00022679"/>
    </source>
</evidence>
<dbReference type="Gene3D" id="3.40.50.150">
    <property type="entry name" value="Vaccinia Virus protein VP39"/>
    <property type="match status" value="1"/>
</dbReference>
<dbReference type="SUPFAM" id="SSF53335">
    <property type="entry name" value="S-adenosyl-L-methionine-dependent methyltransferases"/>
    <property type="match status" value="1"/>
</dbReference>
<dbReference type="PANTHER" id="PTHR43861">
    <property type="entry name" value="TRANS-ACONITATE 2-METHYLTRANSFERASE-RELATED"/>
    <property type="match status" value="1"/>
</dbReference>
<dbReference type="Pfam" id="PF13649">
    <property type="entry name" value="Methyltransf_25"/>
    <property type="match status" value="1"/>
</dbReference>
<name>A0A1Y2FTM5_9FUNG</name>
<dbReference type="GO" id="GO:0030798">
    <property type="term" value="F:trans-aconitate 2-methyltransferase activity"/>
    <property type="evidence" value="ECO:0007669"/>
    <property type="project" value="InterPro"/>
</dbReference>
<dbReference type="AlphaFoldDB" id="A0A1Y2FTM5"/>
<sequence>MSDWDAKLYSKFEKDRTQPSIDLVHSIPSNEAKLIIDIGCGIGNSTMVLKKRYNDARIIGIDSSDDMLIKAKKDYPNFEYIKLDAGKELDTLNDKYDIVFSNACIQWIPDHKSLIPKLFNLLSKNVIQTVVNSTKWCIKFSKPRELFSLLEEEYYDVFAKLTNNFRIWETIYFHTMPSHQSIVEWYKGAGLRPYLEQLSDEDKVSFEADILDEVKKTYPVQKNGDIIFKFPRLFMLACNY</sequence>
<dbReference type="EMBL" id="MCOG01000001">
    <property type="protein sequence ID" value="ORY87370.1"/>
    <property type="molecule type" value="Genomic_DNA"/>
</dbReference>